<dbReference type="Proteomes" id="UP000516230">
    <property type="component" value="Chromosome"/>
</dbReference>
<dbReference type="GO" id="GO:0030246">
    <property type="term" value="F:carbohydrate binding"/>
    <property type="evidence" value="ECO:0007669"/>
    <property type="project" value="InterPro"/>
</dbReference>
<dbReference type="InterPro" id="IPR000322">
    <property type="entry name" value="Glyco_hydro_31_TIM"/>
</dbReference>
<accession>A0A7H0HNW9</accession>
<dbReference type="InterPro" id="IPR017853">
    <property type="entry name" value="GH"/>
</dbReference>
<comment type="similarity">
    <text evidence="1 2">Belongs to the glycosyl hydrolase 31 family.</text>
</comment>
<dbReference type="InterPro" id="IPR011013">
    <property type="entry name" value="Gal_mutarotase_sf_dom"/>
</dbReference>
<dbReference type="InterPro" id="IPR013780">
    <property type="entry name" value="Glyco_hydro_b"/>
</dbReference>
<dbReference type="Pfam" id="PF21365">
    <property type="entry name" value="Glyco_hydro_31_3rd"/>
    <property type="match status" value="1"/>
</dbReference>
<organism evidence="7 8">
    <name type="scientific">Streptomyces genisteinicus</name>
    <dbReference type="NCBI Taxonomy" id="2768068"/>
    <lineage>
        <taxon>Bacteria</taxon>
        <taxon>Bacillati</taxon>
        <taxon>Actinomycetota</taxon>
        <taxon>Actinomycetes</taxon>
        <taxon>Kitasatosporales</taxon>
        <taxon>Streptomycetaceae</taxon>
        <taxon>Streptomyces</taxon>
    </lineage>
</organism>
<dbReference type="GO" id="GO:0004553">
    <property type="term" value="F:hydrolase activity, hydrolyzing O-glycosyl compounds"/>
    <property type="evidence" value="ECO:0007669"/>
    <property type="project" value="InterPro"/>
</dbReference>
<keyword evidence="8" id="KW-1185">Reference proteome</keyword>
<reference evidence="7 8" key="1">
    <citation type="submission" date="2020-08" db="EMBL/GenBank/DDBJ databases">
        <title>A novel species.</title>
        <authorList>
            <person name="Gao J."/>
        </authorList>
    </citation>
    <scope>NUCLEOTIDE SEQUENCE [LARGE SCALE GENOMIC DNA]</scope>
    <source>
        <strain evidence="7 8">CRPJ-33</strain>
    </source>
</reference>
<keyword evidence="2 7" id="KW-0378">Hydrolase</keyword>
<dbReference type="CDD" id="cd14752">
    <property type="entry name" value="GH31_N"/>
    <property type="match status" value="1"/>
</dbReference>
<feature type="domain" description="Glycoside hydrolase family 31 TIM barrel" evidence="4">
    <location>
        <begin position="285"/>
        <end position="609"/>
    </location>
</feature>
<dbReference type="SUPFAM" id="SSF51445">
    <property type="entry name" value="(Trans)glycosidases"/>
    <property type="match status" value="1"/>
</dbReference>
<dbReference type="PANTHER" id="PTHR22762">
    <property type="entry name" value="ALPHA-GLUCOSIDASE"/>
    <property type="match status" value="1"/>
</dbReference>
<dbReference type="Gene3D" id="2.60.40.1760">
    <property type="entry name" value="glycosyl hydrolase (family 31)"/>
    <property type="match status" value="1"/>
</dbReference>
<dbReference type="SUPFAM" id="SSF74650">
    <property type="entry name" value="Galactose mutarotase-like"/>
    <property type="match status" value="1"/>
</dbReference>
<dbReference type="InterPro" id="IPR048395">
    <property type="entry name" value="Glyco_hydro_31_C"/>
</dbReference>
<evidence type="ECO:0000259" key="4">
    <source>
        <dbReference type="Pfam" id="PF01055"/>
    </source>
</evidence>
<evidence type="ECO:0000313" key="8">
    <source>
        <dbReference type="Proteomes" id="UP000516230"/>
    </source>
</evidence>
<dbReference type="Pfam" id="PF01055">
    <property type="entry name" value="Glyco_hydro_31_2nd"/>
    <property type="match status" value="1"/>
</dbReference>
<sequence>MNGRDLVRSVKSFGPLRGMREARAARRSRGAGAQPPERGPERARVPGAACEARPLPGGGVVRFARSELRIVVAVGGAVFCGWDGAEPAPSYGLAGEPPEPDPRAGIEPDKDGGWRVVSERVTVEVSRHGGVEIRTPGGVVLRRDLPPRWWEPVAGGPARWSLRSEVPPDARVFGLGGRASGVRLRETAYRLWNGGAAGPGAVEGAPPISMPVQTVVADAGTHLVFHDTTWGGRVTVREGQEGAGSGHDRPGTIEMRMDGGPLRSWVVVGSPARVLSGYAQLTGAPALPPSWALGRHHAGGTAADERRVRELAEESRERSVPLSAVHLGGPSDGGEPFALDGGLFPALPALAKDLAEDDVRLVRVVDPAVGVRPEGAVYAGGAAAGVFLRDADGGELRSGGGSGGAGRVHPDFTDPRARAWWAEWYEDLVAQGFSGVWHEPEGRGLAAAGGLPPVTPRVLEGRGGDGREAHNVAGTAMARAAWDGLRGCRPAERPFVVSRSGWAGMQRYGGAWCDEVPEGWPGLRAALSLVLGLGLSGVPLAGARTATAPDGLGGADGEHSAELSLRGVQLGAYLPLLLTAGGPEAAGPYADAVAAALRERERLRPYLVSLAHLSRLTGAPMVRPLWWGCPEDRALRDCEDAFLLGDSLLVAPVLEPGAVRRSVRLPRGRWYDTATERVFEGPGTVTPDAPPERIPVLARAGTVFAVRGADGAVELEVWAPAPGRKGGGLVVRDSGDGWAEPEIERYASGWDGGRVVVERWAGEDRVPVTKGLRVRGRPRGAA</sequence>
<evidence type="ECO:0000313" key="7">
    <source>
        <dbReference type="EMBL" id="QNP62235.1"/>
    </source>
</evidence>
<name>A0A7H0HNW9_9ACTN</name>
<dbReference type="GO" id="GO:0005975">
    <property type="term" value="P:carbohydrate metabolic process"/>
    <property type="evidence" value="ECO:0007669"/>
    <property type="project" value="InterPro"/>
</dbReference>
<evidence type="ECO:0000256" key="1">
    <source>
        <dbReference type="ARBA" id="ARBA00007806"/>
    </source>
</evidence>
<dbReference type="AlphaFoldDB" id="A0A7H0HNW9"/>
<dbReference type="RefSeq" id="WP_187739434.1">
    <property type="nucleotide sequence ID" value="NZ_CP060825.1"/>
</dbReference>
<evidence type="ECO:0000259" key="6">
    <source>
        <dbReference type="Pfam" id="PF21365"/>
    </source>
</evidence>
<dbReference type="Gene3D" id="3.20.20.80">
    <property type="entry name" value="Glycosidases"/>
    <property type="match status" value="1"/>
</dbReference>
<dbReference type="Gene3D" id="2.60.40.1180">
    <property type="entry name" value="Golgi alpha-mannosidase II"/>
    <property type="match status" value="1"/>
</dbReference>
<dbReference type="PANTHER" id="PTHR22762:SF120">
    <property type="entry name" value="HETEROGLYCAN GLUCOSIDASE 1"/>
    <property type="match status" value="1"/>
</dbReference>
<evidence type="ECO:0000259" key="5">
    <source>
        <dbReference type="Pfam" id="PF13802"/>
    </source>
</evidence>
<dbReference type="Pfam" id="PF13802">
    <property type="entry name" value="Gal_mutarotas_2"/>
    <property type="match status" value="1"/>
</dbReference>
<protein>
    <submittedName>
        <fullName evidence="7">Glycoside hydrolase family 31 protein</fullName>
    </submittedName>
</protein>
<dbReference type="InterPro" id="IPR025887">
    <property type="entry name" value="Glyco_hydro_31_N_dom"/>
</dbReference>
<feature type="compositionally biased region" description="Basic and acidic residues" evidence="3">
    <location>
        <begin position="100"/>
        <end position="112"/>
    </location>
</feature>
<evidence type="ECO:0000256" key="3">
    <source>
        <dbReference type="SAM" id="MobiDB-lite"/>
    </source>
</evidence>
<dbReference type="KEGG" id="sgj:IAG43_04345"/>
<proteinExistence type="inferred from homology"/>
<dbReference type="EMBL" id="CP060825">
    <property type="protein sequence ID" value="QNP62235.1"/>
    <property type="molecule type" value="Genomic_DNA"/>
</dbReference>
<feature type="region of interest" description="Disordered" evidence="3">
    <location>
        <begin position="90"/>
        <end position="112"/>
    </location>
</feature>
<feature type="domain" description="Glycoside hydrolase family 31 N-terminal" evidence="5">
    <location>
        <begin position="112"/>
        <end position="231"/>
    </location>
</feature>
<dbReference type="SUPFAM" id="SSF51011">
    <property type="entry name" value="Glycosyl hydrolase domain"/>
    <property type="match status" value="1"/>
</dbReference>
<evidence type="ECO:0000256" key="2">
    <source>
        <dbReference type="RuleBase" id="RU361185"/>
    </source>
</evidence>
<feature type="region of interest" description="Disordered" evidence="3">
    <location>
        <begin position="1"/>
        <end position="46"/>
    </location>
</feature>
<keyword evidence="2" id="KW-0326">Glycosidase</keyword>
<feature type="domain" description="Glycosyl hydrolase family 31 C-terminal" evidence="6">
    <location>
        <begin position="618"/>
        <end position="703"/>
    </location>
</feature>
<gene>
    <name evidence="7" type="ORF">IAG43_04345</name>
</gene>